<comment type="caution">
    <text evidence="3">The sequence shown here is derived from an EMBL/GenBank/DDBJ whole genome shotgun (WGS) entry which is preliminary data.</text>
</comment>
<feature type="domain" description="Tf2-1-like SH3-like" evidence="2">
    <location>
        <begin position="9"/>
        <end position="38"/>
    </location>
</feature>
<dbReference type="Pfam" id="PF24626">
    <property type="entry name" value="SH3_Tf2-1"/>
    <property type="match status" value="1"/>
</dbReference>
<gene>
    <name evidence="3" type="ORF">D0Y65_026760</name>
</gene>
<dbReference type="EMBL" id="QZWG01000010">
    <property type="protein sequence ID" value="RZB86796.1"/>
    <property type="molecule type" value="Genomic_DNA"/>
</dbReference>
<reference evidence="3 4" key="1">
    <citation type="submission" date="2018-09" db="EMBL/GenBank/DDBJ databases">
        <title>A high-quality reference genome of wild soybean provides a powerful tool to mine soybean genomes.</title>
        <authorList>
            <person name="Xie M."/>
            <person name="Chung C.Y.L."/>
            <person name="Li M.-W."/>
            <person name="Wong F.-L."/>
            <person name="Chan T.-F."/>
            <person name="Lam H.-M."/>
        </authorList>
    </citation>
    <scope>NUCLEOTIDE SEQUENCE [LARGE SCALE GENOMIC DNA]</scope>
    <source>
        <strain evidence="4">cv. W05</strain>
        <tissue evidence="3">Hypocotyl of etiolated seedlings</tissue>
    </source>
</reference>
<feature type="transmembrane region" description="Helical" evidence="1">
    <location>
        <begin position="212"/>
        <end position="233"/>
    </location>
</feature>
<dbReference type="EMBL" id="QZWG01000010">
    <property type="protein sequence ID" value="RZB86795.1"/>
    <property type="molecule type" value="Genomic_DNA"/>
</dbReference>
<keyword evidence="1" id="KW-1133">Transmembrane helix</keyword>
<keyword evidence="4" id="KW-1185">Reference proteome</keyword>
<accession>A0A445IL62</accession>
<evidence type="ECO:0000256" key="1">
    <source>
        <dbReference type="SAM" id="Phobius"/>
    </source>
</evidence>
<proteinExistence type="predicted"/>
<dbReference type="AlphaFoldDB" id="A0A445IL62"/>
<dbReference type="PANTHER" id="PTHR16255">
    <property type="entry name" value="REQUIRED FOR MEIOTIC NUCLEAR DIVISION PROTEIN 1 HOMOLOG"/>
    <property type="match status" value="1"/>
</dbReference>
<name>A0A445IL62_GLYSO</name>
<dbReference type="PANTHER" id="PTHR16255:SF6">
    <property type="entry name" value="PROTEIN RETARDED ROOT GROWTH-LIKE"/>
    <property type="match status" value="1"/>
</dbReference>
<dbReference type="InterPro" id="IPR051624">
    <property type="entry name" value="RMD1/Sad1-interacting"/>
</dbReference>
<protein>
    <recommendedName>
        <fullName evidence="2">Tf2-1-like SH3-like domain-containing protein</fullName>
    </recommendedName>
</protein>
<dbReference type="Proteomes" id="UP000289340">
    <property type="component" value="Chromosome 10"/>
</dbReference>
<sequence>MGNKQLRPQQIGAIAYKLKLPDSARIHPVFHVSLLKKAIANYRVEEELPADLGSDTPQVCEPAAVLAADNYWCIGKVSQWKKQIGKRSSIFSQFPLFRLEDKSVLEEGDNVRTPVMDTRPIARPTIWRVYSRRKGAKKSICASEGAELWVVGIVIPLSDIAWKDAKYAQIWEYLRDEFELTQRFASLDFKLKFVEHNIRFLQEILQNRKSDFLEWLIIALIGAEILLSLYDIVHRSAMKF</sequence>
<organism evidence="3 4">
    <name type="scientific">Glycine soja</name>
    <name type="common">Wild soybean</name>
    <dbReference type="NCBI Taxonomy" id="3848"/>
    <lineage>
        <taxon>Eukaryota</taxon>
        <taxon>Viridiplantae</taxon>
        <taxon>Streptophyta</taxon>
        <taxon>Embryophyta</taxon>
        <taxon>Tracheophyta</taxon>
        <taxon>Spermatophyta</taxon>
        <taxon>Magnoliopsida</taxon>
        <taxon>eudicotyledons</taxon>
        <taxon>Gunneridae</taxon>
        <taxon>Pentapetalae</taxon>
        <taxon>rosids</taxon>
        <taxon>fabids</taxon>
        <taxon>Fabales</taxon>
        <taxon>Fabaceae</taxon>
        <taxon>Papilionoideae</taxon>
        <taxon>50 kb inversion clade</taxon>
        <taxon>NPAAA clade</taxon>
        <taxon>indigoferoid/millettioid clade</taxon>
        <taxon>Phaseoleae</taxon>
        <taxon>Glycine</taxon>
        <taxon>Glycine subgen. Soja</taxon>
    </lineage>
</organism>
<keyword evidence="1" id="KW-0812">Transmembrane</keyword>
<dbReference type="InterPro" id="IPR056924">
    <property type="entry name" value="SH3_Tf2-1"/>
</dbReference>
<evidence type="ECO:0000259" key="2">
    <source>
        <dbReference type="Pfam" id="PF24626"/>
    </source>
</evidence>
<keyword evidence="1" id="KW-0472">Membrane</keyword>
<evidence type="ECO:0000313" key="4">
    <source>
        <dbReference type="Proteomes" id="UP000289340"/>
    </source>
</evidence>
<evidence type="ECO:0000313" key="3">
    <source>
        <dbReference type="EMBL" id="RZB86795.1"/>
    </source>
</evidence>